<dbReference type="Proteomes" id="UP000078431">
    <property type="component" value="Unassembled WGS sequence"/>
</dbReference>
<evidence type="ECO:0000313" key="8">
    <source>
        <dbReference type="EMBL" id="OAT57191.1"/>
    </source>
</evidence>
<feature type="transmembrane region" description="Helical" evidence="6">
    <location>
        <begin position="325"/>
        <end position="347"/>
    </location>
</feature>
<accession>A0AA91IN43</accession>
<dbReference type="RefSeq" id="WP_237087773.1">
    <property type="nucleotide sequence ID" value="NZ_LXEX01000061.1"/>
</dbReference>
<keyword evidence="8" id="KW-0378">Hydrolase</keyword>
<keyword evidence="2" id="KW-1003">Cell membrane</keyword>
<reference evidence="8 9" key="1">
    <citation type="submission" date="2016-04" db="EMBL/GenBank/DDBJ databases">
        <title>ATOL: Assembling a taxonomically balanced genome-scale reconstruction of the evolutionary history of the Enterobacteriaceae.</title>
        <authorList>
            <person name="Plunkett G.III."/>
            <person name="Neeno-Eckwall E.C."/>
            <person name="Glasner J.D."/>
            <person name="Perna N.T."/>
        </authorList>
    </citation>
    <scope>NUCLEOTIDE SEQUENCE [LARGE SCALE GENOMIC DNA]</scope>
    <source>
        <strain evidence="8 9">ATCC 12841</strain>
    </source>
</reference>
<name>A0AA91IN43_9GAMM</name>
<dbReference type="CDD" id="cd07731">
    <property type="entry name" value="ComA-like_MBL-fold"/>
    <property type="match status" value="1"/>
</dbReference>
<dbReference type="EC" id="3.-.-.-" evidence="8"/>
<evidence type="ECO:0000256" key="6">
    <source>
        <dbReference type="SAM" id="Phobius"/>
    </source>
</evidence>
<evidence type="ECO:0000256" key="2">
    <source>
        <dbReference type="ARBA" id="ARBA00022475"/>
    </source>
</evidence>
<evidence type="ECO:0000313" key="9">
    <source>
        <dbReference type="Proteomes" id="UP000078431"/>
    </source>
</evidence>
<dbReference type="InterPro" id="IPR025405">
    <property type="entry name" value="DUF4131"/>
</dbReference>
<gene>
    <name evidence="8" type="ORF">M993_04396</name>
</gene>
<evidence type="ECO:0000256" key="1">
    <source>
        <dbReference type="ARBA" id="ARBA00004651"/>
    </source>
</evidence>
<dbReference type="NCBIfam" id="TIGR00361">
    <property type="entry name" value="ComEC_Rec2"/>
    <property type="match status" value="1"/>
</dbReference>
<feature type="transmembrane region" description="Helical" evidence="6">
    <location>
        <begin position="50"/>
        <end position="68"/>
    </location>
</feature>
<keyword evidence="5 6" id="KW-0472">Membrane</keyword>
<feature type="transmembrane region" description="Helical" evidence="6">
    <location>
        <begin position="225"/>
        <end position="248"/>
    </location>
</feature>
<keyword evidence="9" id="KW-1185">Reference proteome</keyword>
<dbReference type="Pfam" id="PF03772">
    <property type="entry name" value="Competence"/>
    <property type="match status" value="1"/>
</dbReference>
<feature type="transmembrane region" description="Helical" evidence="6">
    <location>
        <begin position="475"/>
        <end position="491"/>
    </location>
</feature>
<feature type="transmembrane region" description="Helical" evidence="6">
    <location>
        <begin position="397"/>
        <end position="420"/>
    </location>
</feature>
<comment type="caution">
    <text evidence="8">The sequence shown here is derived from an EMBL/GenBank/DDBJ whole genome shotgun (WGS) entry which is preliminary data.</text>
</comment>
<dbReference type="Pfam" id="PF00753">
    <property type="entry name" value="Lactamase_B"/>
    <property type="match status" value="1"/>
</dbReference>
<dbReference type="GO" id="GO:0030420">
    <property type="term" value="P:establishment of competence for transformation"/>
    <property type="evidence" value="ECO:0007669"/>
    <property type="project" value="InterPro"/>
</dbReference>
<evidence type="ECO:0000256" key="3">
    <source>
        <dbReference type="ARBA" id="ARBA00022692"/>
    </source>
</evidence>
<dbReference type="NCBIfam" id="TIGR00360">
    <property type="entry name" value="ComEC_N-term"/>
    <property type="match status" value="1"/>
</dbReference>
<dbReference type="GO" id="GO:0005886">
    <property type="term" value="C:plasma membrane"/>
    <property type="evidence" value="ECO:0007669"/>
    <property type="project" value="UniProtKB-SubCell"/>
</dbReference>
<sequence>MRWDEGMHCAALGCLPLLFLPSVPTKYFAYGILPVALLLLCMCSGQFRKIAFVILGLAWGIICAQRVLAPLDYDISRPVNITGYVVSAALGTVSPQDKVTFRVFTVNGQDVKDRFDITLYWNSERYSFCSGQRWALTARLRPVHGRLNQGGYDAQRASVSHHVVLQGMPTAYQRLSSGCDWRQQIISRSVTAIPDSSSKAIIVALAFGERGLLTREQNSLFRINGLSHLLAISGLHIALAAMLGWCVARAIQLCFPLRWINPYFPMAMMMGVGWGYVWLAGANPPAIRVGVAMMLISAYGVWGKFIPPKKYLLNVACLMVVWDPLVLLSDSFWLSVIAVSCLLFWYWLAPLPSSLQIQKRFFWLRLLHLQFGIALCLMPVQIYLFHGISGSALWANFFAVPLVTYLVVPLILVGIGTSWWSDPLGAWHTAGHLLDVMQWGLSSGPVFWVDSSAAGLWISLSLLTLFVIGFSFSKVGLPLWCVVQAVIYLWISGAKKSDDIELRVHMLDVGHGLAVLIERRGNAILYDTGNKWDGGDIATSEIIPYLHWHGLKLDGMVISHSDSDHSGGRYSLSHAFPLAWVRSPDPRDFSCHIGSDWVWQGVRFTVLWPPRQIAVPKNNDSCVVMVAVGERKMLLTGDIETEVETQLVQRWKKQLNADVLQVPHHGSNTSSSSLLLRRVKPNEAISSSARFSPWHFPSPKVTARYRVQSIHWHDTAHAGEVIMTAKTDNWRINELKTQLNPRWYHGWFGVRSHNE</sequence>
<evidence type="ECO:0000256" key="5">
    <source>
        <dbReference type="ARBA" id="ARBA00023136"/>
    </source>
</evidence>
<dbReference type="InterPro" id="IPR001279">
    <property type="entry name" value="Metallo-B-lactamas"/>
</dbReference>
<dbReference type="InterPro" id="IPR035681">
    <property type="entry name" value="ComA-like_MBL"/>
</dbReference>
<dbReference type="SUPFAM" id="SSF56281">
    <property type="entry name" value="Metallo-hydrolase/oxidoreductase"/>
    <property type="match status" value="1"/>
</dbReference>
<keyword evidence="3 6" id="KW-0812">Transmembrane</keyword>
<protein>
    <submittedName>
        <fullName evidence="8">Metallo-beta-lactamase superfamily hydrolase</fullName>
        <ecNumber evidence="8">3.-.-.-</ecNumber>
    </submittedName>
</protein>
<keyword evidence="4 6" id="KW-1133">Transmembrane helix</keyword>
<dbReference type="GO" id="GO:0016787">
    <property type="term" value="F:hydrolase activity"/>
    <property type="evidence" value="ECO:0007669"/>
    <property type="project" value="UniProtKB-KW"/>
</dbReference>
<feature type="transmembrane region" description="Helical" evidence="6">
    <location>
        <begin position="367"/>
        <end position="385"/>
    </location>
</feature>
<comment type="subcellular location">
    <subcellularLocation>
        <location evidence="1">Cell membrane</location>
        <topology evidence="1">Multi-pass membrane protein</topology>
    </subcellularLocation>
</comment>
<dbReference type="PANTHER" id="PTHR30619:SF1">
    <property type="entry name" value="RECOMBINATION PROTEIN 2"/>
    <property type="match status" value="1"/>
</dbReference>
<feature type="transmembrane region" description="Helical" evidence="6">
    <location>
        <begin position="446"/>
        <end position="468"/>
    </location>
</feature>
<dbReference type="PANTHER" id="PTHR30619">
    <property type="entry name" value="DNA INTERNALIZATION/COMPETENCE PROTEIN COMEC/REC2"/>
    <property type="match status" value="1"/>
</dbReference>
<feature type="transmembrane region" description="Helical" evidence="6">
    <location>
        <begin position="260"/>
        <end position="279"/>
    </location>
</feature>
<dbReference type="InterPro" id="IPR004477">
    <property type="entry name" value="ComEC_N"/>
</dbReference>
<dbReference type="AlphaFoldDB" id="A0AA91IN43"/>
<dbReference type="InterPro" id="IPR036866">
    <property type="entry name" value="RibonucZ/Hydroxyglut_hydro"/>
</dbReference>
<dbReference type="InterPro" id="IPR004797">
    <property type="entry name" value="Competence_ComEC/Rec2"/>
</dbReference>
<dbReference type="SMART" id="SM00849">
    <property type="entry name" value="Lactamase_B"/>
    <property type="match status" value="1"/>
</dbReference>
<organism evidence="8 9">
    <name type="scientific">Obesumbacterium proteus ATCC 12841</name>
    <dbReference type="NCBI Taxonomy" id="1354268"/>
    <lineage>
        <taxon>Bacteria</taxon>
        <taxon>Pseudomonadati</taxon>
        <taxon>Pseudomonadota</taxon>
        <taxon>Gammaproteobacteria</taxon>
        <taxon>Enterobacterales</taxon>
        <taxon>Hafniaceae</taxon>
        <taxon>Obesumbacterium</taxon>
    </lineage>
</organism>
<feature type="domain" description="Metallo-beta-lactamase" evidence="7">
    <location>
        <begin position="511"/>
        <end position="690"/>
    </location>
</feature>
<dbReference type="EMBL" id="LXEX01000061">
    <property type="protein sequence ID" value="OAT57191.1"/>
    <property type="molecule type" value="Genomic_DNA"/>
</dbReference>
<evidence type="ECO:0000259" key="7">
    <source>
        <dbReference type="SMART" id="SM00849"/>
    </source>
</evidence>
<dbReference type="Pfam" id="PF13567">
    <property type="entry name" value="DUF4131"/>
    <property type="match status" value="1"/>
</dbReference>
<dbReference type="Gene3D" id="3.60.15.10">
    <property type="entry name" value="Ribonuclease Z/Hydroxyacylglutathione hydrolase-like"/>
    <property type="match status" value="1"/>
</dbReference>
<evidence type="ECO:0000256" key="4">
    <source>
        <dbReference type="ARBA" id="ARBA00022989"/>
    </source>
</evidence>
<proteinExistence type="predicted"/>
<feature type="transmembrane region" description="Helical" evidence="6">
    <location>
        <begin position="285"/>
        <end position="305"/>
    </location>
</feature>
<dbReference type="InterPro" id="IPR052159">
    <property type="entry name" value="Competence_DNA_uptake"/>
</dbReference>